<evidence type="ECO:0000313" key="8">
    <source>
        <dbReference type="Proteomes" id="UP000236161"/>
    </source>
</evidence>
<dbReference type="InterPro" id="IPR009057">
    <property type="entry name" value="Homeodomain-like_sf"/>
</dbReference>
<name>A0A2I0BCS3_9ASPA</name>
<evidence type="ECO:0000256" key="2">
    <source>
        <dbReference type="ARBA" id="ARBA00023125"/>
    </source>
</evidence>
<dbReference type="InterPro" id="IPR006447">
    <property type="entry name" value="Myb_dom_plants"/>
</dbReference>
<dbReference type="GO" id="GO:0003677">
    <property type="term" value="F:DNA binding"/>
    <property type="evidence" value="ECO:0007669"/>
    <property type="project" value="UniProtKB-KW"/>
</dbReference>
<keyword evidence="8" id="KW-1185">Reference proteome</keyword>
<reference evidence="7 8" key="1">
    <citation type="journal article" date="2017" name="Nature">
        <title>The Apostasia genome and the evolution of orchids.</title>
        <authorList>
            <person name="Zhang G.Q."/>
            <person name="Liu K.W."/>
            <person name="Li Z."/>
            <person name="Lohaus R."/>
            <person name="Hsiao Y.Y."/>
            <person name="Niu S.C."/>
            <person name="Wang J.Y."/>
            <person name="Lin Y.C."/>
            <person name="Xu Q."/>
            <person name="Chen L.J."/>
            <person name="Yoshida K."/>
            <person name="Fujiwara S."/>
            <person name="Wang Z.W."/>
            <person name="Zhang Y.Q."/>
            <person name="Mitsuda N."/>
            <person name="Wang M."/>
            <person name="Liu G.H."/>
            <person name="Pecoraro L."/>
            <person name="Huang H.X."/>
            <person name="Xiao X.J."/>
            <person name="Lin M."/>
            <person name="Wu X.Y."/>
            <person name="Wu W.L."/>
            <person name="Chen Y.Y."/>
            <person name="Chang S.B."/>
            <person name="Sakamoto S."/>
            <person name="Ohme-Takagi M."/>
            <person name="Yagi M."/>
            <person name="Zeng S.J."/>
            <person name="Shen C.Y."/>
            <person name="Yeh C.M."/>
            <person name="Luo Y.B."/>
            <person name="Tsai W.C."/>
            <person name="Van de Peer Y."/>
            <person name="Liu Z.J."/>
        </authorList>
    </citation>
    <scope>NUCLEOTIDE SEQUENCE [LARGE SCALE GENOMIC DNA]</scope>
    <source>
        <strain evidence="8">cv. Shenzhen</strain>
        <tissue evidence="7">Stem</tissue>
    </source>
</reference>
<dbReference type="Pfam" id="PF14379">
    <property type="entry name" value="Myb_CC_LHEQLE"/>
    <property type="match status" value="1"/>
</dbReference>
<dbReference type="InterPro" id="IPR046955">
    <property type="entry name" value="PHR1-like"/>
</dbReference>
<dbReference type="STRING" id="1088818.A0A2I0BCS3"/>
<dbReference type="GO" id="GO:0003700">
    <property type="term" value="F:DNA-binding transcription factor activity"/>
    <property type="evidence" value="ECO:0007669"/>
    <property type="project" value="InterPro"/>
</dbReference>
<dbReference type="InterPro" id="IPR017930">
    <property type="entry name" value="Myb_dom"/>
</dbReference>
<dbReference type="NCBIfam" id="TIGR01557">
    <property type="entry name" value="myb_SHAQKYF"/>
    <property type="match status" value="1"/>
</dbReference>
<evidence type="ECO:0000256" key="5">
    <source>
        <dbReference type="SAM" id="MobiDB-lite"/>
    </source>
</evidence>
<gene>
    <name evidence="7" type="primary">APL</name>
    <name evidence="7" type="ORF">AXF42_Ash020529</name>
</gene>
<dbReference type="Proteomes" id="UP000236161">
    <property type="component" value="Unassembled WGS sequence"/>
</dbReference>
<dbReference type="EMBL" id="KZ451891">
    <property type="protein sequence ID" value="PKA65599.1"/>
    <property type="molecule type" value="Genomic_DNA"/>
</dbReference>
<dbReference type="Pfam" id="PF00249">
    <property type="entry name" value="Myb_DNA-binding"/>
    <property type="match status" value="1"/>
</dbReference>
<evidence type="ECO:0000256" key="4">
    <source>
        <dbReference type="ARBA" id="ARBA00023242"/>
    </source>
</evidence>
<dbReference type="AlphaFoldDB" id="A0A2I0BCS3"/>
<feature type="domain" description="HTH myb-type" evidence="6">
    <location>
        <begin position="31"/>
        <end position="92"/>
    </location>
</feature>
<accession>A0A2I0BCS3</accession>
<dbReference type="PANTHER" id="PTHR31499">
    <property type="entry name" value="MYB FAMILY TRANSCRIPTION FACTOR PHL11"/>
    <property type="match status" value="1"/>
</dbReference>
<dbReference type="FunFam" id="1.10.10.60:FF:000002">
    <property type="entry name" value="Myb family transcription factor"/>
    <property type="match status" value="1"/>
</dbReference>
<proteinExistence type="predicted"/>
<protein>
    <submittedName>
        <fullName evidence="7">Myb family transcription factor APL</fullName>
    </submittedName>
</protein>
<dbReference type="InterPro" id="IPR025756">
    <property type="entry name" value="Myb_CC_LHEQLE"/>
</dbReference>
<sequence length="353" mass="38706">MQDMNHHLASERNLFLQSGNGPGDSGLVLSTDAKPRLKWTPELHERFIDAVNQLGGAEKATPKTIMRVMGIPGLTLYHLKSHLQKYRLSRNLQAQANGGTAKNAVSPAVASNRAPEGTGLNIPTHGIEAIQISDAIQMQIEVQRRLHEQLEVQRRLQMQMESQGKYLNSVLQKAQETLGKQSMGGSSGIEAAKLQISELVSKASNECFSSASHPLHPQAIQAADCSMDSCLSSCEGSQNTNMIMRTYHGNSSSQGATQMQENFRLQQIQSAFFADFHGDRTLSQPGFNLSGNRTRKDEQNPGFIASAVQSKCRKEPSFRLACPPAAQLDLNALDEGSHAQNCREFDLNSFSWS</sequence>
<evidence type="ECO:0000313" key="7">
    <source>
        <dbReference type="EMBL" id="PKA65599.1"/>
    </source>
</evidence>
<evidence type="ECO:0000256" key="1">
    <source>
        <dbReference type="ARBA" id="ARBA00023015"/>
    </source>
</evidence>
<feature type="region of interest" description="Disordered" evidence="5">
    <location>
        <begin position="97"/>
        <end position="122"/>
    </location>
</feature>
<keyword evidence="4" id="KW-0539">Nucleus</keyword>
<dbReference type="InterPro" id="IPR001005">
    <property type="entry name" value="SANT/Myb"/>
</dbReference>
<keyword evidence="1" id="KW-0805">Transcription regulation</keyword>
<dbReference type="PROSITE" id="PS51294">
    <property type="entry name" value="HTH_MYB"/>
    <property type="match status" value="1"/>
</dbReference>
<keyword evidence="3" id="KW-0804">Transcription</keyword>
<keyword evidence="2" id="KW-0238">DNA-binding</keyword>
<dbReference type="SUPFAM" id="SSF46689">
    <property type="entry name" value="Homeodomain-like"/>
    <property type="match status" value="1"/>
</dbReference>
<organism evidence="7 8">
    <name type="scientific">Apostasia shenzhenica</name>
    <dbReference type="NCBI Taxonomy" id="1088818"/>
    <lineage>
        <taxon>Eukaryota</taxon>
        <taxon>Viridiplantae</taxon>
        <taxon>Streptophyta</taxon>
        <taxon>Embryophyta</taxon>
        <taxon>Tracheophyta</taxon>
        <taxon>Spermatophyta</taxon>
        <taxon>Magnoliopsida</taxon>
        <taxon>Liliopsida</taxon>
        <taxon>Asparagales</taxon>
        <taxon>Orchidaceae</taxon>
        <taxon>Apostasioideae</taxon>
        <taxon>Apostasia</taxon>
    </lineage>
</organism>
<dbReference type="Gene3D" id="1.10.10.60">
    <property type="entry name" value="Homeodomain-like"/>
    <property type="match status" value="1"/>
</dbReference>
<dbReference type="OrthoDB" id="551907at2759"/>
<evidence type="ECO:0000259" key="6">
    <source>
        <dbReference type="PROSITE" id="PS51294"/>
    </source>
</evidence>
<evidence type="ECO:0000256" key="3">
    <source>
        <dbReference type="ARBA" id="ARBA00023163"/>
    </source>
</evidence>
<dbReference type="PANTHER" id="PTHR31499:SF2">
    <property type="entry name" value="MYB-RELATED PROTEIN 2"/>
    <property type="match status" value="1"/>
</dbReference>